<sequence length="281" mass="31210">MRHLHGQEAPGPRQGVHRPGNGSRSRGQPVQGGRLGRRLPHRRPPPGPRGQGHQAAEHVPSRCSHHRRRGSQDRLHQPSLIARASVGPGCTGAHPRLVPPDREERPVVTDASRLGFAEFAAAAWPRLVRTAHMLTGDFHEAEDLVQTTLTKVYARWWRIPYDEIDAYVRRALVNNNLSRIRKKRVVHLLMPFLPEPVHRAHGGHAEITAERAALTQALASLPARQRTVMVLRYFEDLSDQEIAAVLDCSLGTVKTHARRGLAALRGHPAFTSDALVPGARR</sequence>
<organism evidence="9 10">
    <name type="scientific">Streptomyces palmae</name>
    <dbReference type="NCBI Taxonomy" id="1701085"/>
    <lineage>
        <taxon>Bacteria</taxon>
        <taxon>Bacillati</taxon>
        <taxon>Actinomycetota</taxon>
        <taxon>Actinomycetes</taxon>
        <taxon>Kitasatosporales</taxon>
        <taxon>Streptomycetaceae</taxon>
        <taxon>Streptomyces</taxon>
    </lineage>
</organism>
<dbReference type="InterPro" id="IPR007627">
    <property type="entry name" value="RNA_pol_sigma70_r2"/>
</dbReference>
<feature type="domain" description="RNA polymerase sigma factor 70 region 4 type 2" evidence="8">
    <location>
        <begin position="212"/>
        <end position="264"/>
    </location>
</feature>
<dbReference type="PANTHER" id="PTHR43133">
    <property type="entry name" value="RNA POLYMERASE ECF-TYPE SIGMA FACTO"/>
    <property type="match status" value="1"/>
</dbReference>
<dbReference type="Pfam" id="PF04542">
    <property type="entry name" value="Sigma70_r2"/>
    <property type="match status" value="1"/>
</dbReference>
<comment type="caution">
    <text evidence="9">The sequence shown here is derived from an EMBL/GenBank/DDBJ whole genome shotgun (WGS) entry which is preliminary data.</text>
</comment>
<evidence type="ECO:0000256" key="6">
    <source>
        <dbReference type="SAM" id="MobiDB-lite"/>
    </source>
</evidence>
<keyword evidence="4" id="KW-0238">DNA-binding</keyword>
<dbReference type="NCBIfam" id="TIGR02937">
    <property type="entry name" value="sigma70-ECF"/>
    <property type="match status" value="1"/>
</dbReference>
<keyword evidence="5" id="KW-0804">Transcription</keyword>
<evidence type="ECO:0000256" key="2">
    <source>
        <dbReference type="ARBA" id="ARBA00023015"/>
    </source>
</evidence>
<evidence type="ECO:0000313" key="9">
    <source>
        <dbReference type="EMBL" id="TGB00952.1"/>
    </source>
</evidence>
<dbReference type="Pfam" id="PF08281">
    <property type="entry name" value="Sigma70_r4_2"/>
    <property type="match status" value="1"/>
</dbReference>
<feature type="compositionally biased region" description="Basic residues" evidence="6">
    <location>
        <begin position="35"/>
        <end position="44"/>
    </location>
</feature>
<dbReference type="InterPro" id="IPR039425">
    <property type="entry name" value="RNA_pol_sigma-70-like"/>
</dbReference>
<dbReference type="InterPro" id="IPR013324">
    <property type="entry name" value="RNA_pol_sigma_r3/r4-like"/>
</dbReference>
<dbReference type="GO" id="GO:0016987">
    <property type="term" value="F:sigma factor activity"/>
    <property type="evidence" value="ECO:0007669"/>
    <property type="project" value="UniProtKB-KW"/>
</dbReference>
<dbReference type="AlphaFoldDB" id="A0A4Z0GVN9"/>
<accession>A0A4Z0GVN9</accession>
<dbReference type="InterPro" id="IPR014284">
    <property type="entry name" value="RNA_pol_sigma-70_dom"/>
</dbReference>
<evidence type="ECO:0000313" key="10">
    <source>
        <dbReference type="Proteomes" id="UP000297948"/>
    </source>
</evidence>
<evidence type="ECO:0000256" key="1">
    <source>
        <dbReference type="ARBA" id="ARBA00010641"/>
    </source>
</evidence>
<dbReference type="SUPFAM" id="SSF88659">
    <property type="entry name" value="Sigma3 and sigma4 domains of RNA polymerase sigma factors"/>
    <property type="match status" value="1"/>
</dbReference>
<dbReference type="InterPro" id="IPR013249">
    <property type="entry name" value="RNA_pol_sigma70_r4_t2"/>
</dbReference>
<dbReference type="InterPro" id="IPR014325">
    <property type="entry name" value="RNA_pol_sigma-E_actinobac"/>
</dbReference>
<dbReference type="OrthoDB" id="3678480at2"/>
<dbReference type="Gene3D" id="1.10.1740.10">
    <property type="match status" value="1"/>
</dbReference>
<dbReference type="InterPro" id="IPR036388">
    <property type="entry name" value="WH-like_DNA-bd_sf"/>
</dbReference>
<reference evidence="9 10" key="1">
    <citation type="submission" date="2019-03" db="EMBL/GenBank/DDBJ databases">
        <authorList>
            <person name="Gonzalez-Pimentel J.L."/>
        </authorList>
    </citation>
    <scope>NUCLEOTIDE SEQUENCE [LARGE SCALE GENOMIC DNA]</scope>
    <source>
        <strain evidence="9 10">JCM 31289</strain>
    </source>
</reference>
<protein>
    <submittedName>
        <fullName evidence="9">SigE family RNA polymerase sigma factor</fullName>
    </submittedName>
</protein>
<dbReference type="Gene3D" id="1.10.10.10">
    <property type="entry name" value="Winged helix-like DNA-binding domain superfamily/Winged helix DNA-binding domain"/>
    <property type="match status" value="1"/>
</dbReference>
<evidence type="ECO:0000256" key="4">
    <source>
        <dbReference type="ARBA" id="ARBA00023125"/>
    </source>
</evidence>
<keyword evidence="10" id="KW-1185">Reference proteome</keyword>
<dbReference type="CDD" id="cd06171">
    <property type="entry name" value="Sigma70_r4"/>
    <property type="match status" value="1"/>
</dbReference>
<keyword evidence="2" id="KW-0805">Transcription regulation</keyword>
<dbReference type="GO" id="GO:0003677">
    <property type="term" value="F:DNA binding"/>
    <property type="evidence" value="ECO:0007669"/>
    <property type="project" value="UniProtKB-KW"/>
</dbReference>
<dbReference type="PANTHER" id="PTHR43133:SF50">
    <property type="entry name" value="ECF RNA POLYMERASE SIGMA FACTOR SIGM"/>
    <property type="match status" value="1"/>
</dbReference>
<evidence type="ECO:0000259" key="7">
    <source>
        <dbReference type="Pfam" id="PF04542"/>
    </source>
</evidence>
<dbReference type="NCBIfam" id="TIGR02983">
    <property type="entry name" value="SigE-fam_strep"/>
    <property type="match status" value="1"/>
</dbReference>
<dbReference type="GO" id="GO:0006352">
    <property type="term" value="P:DNA-templated transcription initiation"/>
    <property type="evidence" value="ECO:0007669"/>
    <property type="project" value="InterPro"/>
</dbReference>
<evidence type="ECO:0000256" key="5">
    <source>
        <dbReference type="ARBA" id="ARBA00023163"/>
    </source>
</evidence>
<name>A0A4Z0GVN9_9ACTN</name>
<feature type="region of interest" description="Disordered" evidence="6">
    <location>
        <begin position="1"/>
        <end position="105"/>
    </location>
</feature>
<keyword evidence="3" id="KW-0731">Sigma factor</keyword>
<feature type="domain" description="RNA polymerase sigma-70 region 2" evidence="7">
    <location>
        <begin position="125"/>
        <end position="184"/>
    </location>
</feature>
<dbReference type="EMBL" id="SRID01000228">
    <property type="protein sequence ID" value="TGB00952.1"/>
    <property type="molecule type" value="Genomic_DNA"/>
</dbReference>
<dbReference type="SUPFAM" id="SSF88946">
    <property type="entry name" value="Sigma2 domain of RNA polymerase sigma factors"/>
    <property type="match status" value="1"/>
</dbReference>
<proteinExistence type="inferred from homology"/>
<evidence type="ECO:0000256" key="3">
    <source>
        <dbReference type="ARBA" id="ARBA00023082"/>
    </source>
</evidence>
<dbReference type="InterPro" id="IPR013325">
    <property type="entry name" value="RNA_pol_sigma_r2"/>
</dbReference>
<comment type="similarity">
    <text evidence="1">Belongs to the sigma-70 factor family. ECF subfamily.</text>
</comment>
<evidence type="ECO:0000259" key="8">
    <source>
        <dbReference type="Pfam" id="PF08281"/>
    </source>
</evidence>
<gene>
    <name evidence="9" type="ORF">E4099_21390</name>
</gene>
<dbReference type="Proteomes" id="UP000297948">
    <property type="component" value="Unassembled WGS sequence"/>
</dbReference>